<protein>
    <submittedName>
        <fullName evidence="1">Uncharacterized protein</fullName>
    </submittedName>
</protein>
<gene>
    <name evidence="1" type="ORF">SAMN04488101_101216</name>
</gene>
<name>A0A1W2A1B7_9SPHI</name>
<keyword evidence="2" id="KW-1185">Reference proteome</keyword>
<dbReference type="EMBL" id="FWYB01000001">
    <property type="protein sequence ID" value="SMC54098.1"/>
    <property type="molecule type" value="Genomic_DNA"/>
</dbReference>
<dbReference type="RefSeq" id="WP_084286810.1">
    <property type="nucleotide sequence ID" value="NZ_FWYB01000001.1"/>
</dbReference>
<dbReference type="Proteomes" id="UP000192678">
    <property type="component" value="Unassembled WGS sequence"/>
</dbReference>
<reference evidence="1 2" key="1">
    <citation type="submission" date="2017-04" db="EMBL/GenBank/DDBJ databases">
        <authorList>
            <person name="Afonso C.L."/>
            <person name="Miller P.J."/>
            <person name="Scott M.A."/>
            <person name="Spackman E."/>
            <person name="Goraichik I."/>
            <person name="Dimitrov K.M."/>
            <person name="Suarez D.L."/>
            <person name="Swayne D.E."/>
        </authorList>
    </citation>
    <scope>NUCLEOTIDE SEQUENCE [LARGE SCALE GENOMIC DNA]</scope>
    <source>
        <strain evidence="1 2">DSM 19625</strain>
    </source>
</reference>
<dbReference type="AlphaFoldDB" id="A0A1W2A1B7"/>
<evidence type="ECO:0000313" key="2">
    <source>
        <dbReference type="Proteomes" id="UP000192678"/>
    </source>
</evidence>
<dbReference type="Pfam" id="PF19781">
    <property type="entry name" value="DUF6266"/>
    <property type="match status" value="1"/>
</dbReference>
<accession>A0A1W2A1B7</accession>
<dbReference type="OrthoDB" id="767088at2"/>
<dbReference type="InterPro" id="IPR046233">
    <property type="entry name" value="DUF6266"/>
</dbReference>
<dbReference type="STRING" id="475255.SAMN04488101_101216"/>
<organism evidence="1 2">
    <name type="scientific">Pedobacter nyackensis</name>
    <dbReference type="NCBI Taxonomy" id="475255"/>
    <lineage>
        <taxon>Bacteria</taxon>
        <taxon>Pseudomonadati</taxon>
        <taxon>Bacteroidota</taxon>
        <taxon>Sphingobacteriia</taxon>
        <taxon>Sphingobacteriales</taxon>
        <taxon>Sphingobacteriaceae</taxon>
        <taxon>Pedobacter</taxon>
    </lineage>
</organism>
<sequence length="214" mass="23017">MGIQHWGAFGGFQNKTGALVGHYTNGQNVITAIPHPSQTPATTAQINQRAKFKTVVSFLSRLTGLIRIGFQNAHGAKQSAFNAAFVYNYQNAVIGVGPDFTLDYAKFVYSKGNLSSPYAAEFLTDVPAKIKFSWLDYLGTGIGAQTDMFTVVVYCPVLDQFVTLANAVPRSALTYTLQLPPPFSGKVVNAWVSMVSADGKLASNSISLPDITVL</sequence>
<proteinExistence type="predicted"/>
<evidence type="ECO:0000313" key="1">
    <source>
        <dbReference type="EMBL" id="SMC54098.1"/>
    </source>
</evidence>